<sequence length="255" mass="29243">MRVYVYYNSHQKAIHVIDRYRSIPYPTVYLSVHKEESGMGSKVKQRRLVKMTDLEMNTIPIRNESTKMEVRRSVSSIAEVIQVDLWSLISDRFLTSLLQQQSESGRQKDEQRKGCTESPAATALLLIVSAVVHICSCTRSAISVSLRHYAQEFADPNLCLDEQLISEEKDAFRAELPGLMDTSYSELKKKFHTFGRSRINFSTYATSLQCEFLISKVYLNGIFFQNLKNMPDGNQNECFWNSLNCGRDIFIAVVN</sequence>
<reference evidence="2" key="1">
    <citation type="journal article" date="2008" name="Nat. Genet.">
        <title>The Pristionchus pacificus genome provides a unique perspective on nematode lifestyle and parasitism.</title>
        <authorList>
            <person name="Dieterich C."/>
            <person name="Clifton S.W."/>
            <person name="Schuster L.N."/>
            <person name="Chinwalla A."/>
            <person name="Delehaunty K."/>
            <person name="Dinkelacker I."/>
            <person name="Fulton L."/>
            <person name="Fulton R."/>
            <person name="Godfrey J."/>
            <person name="Minx P."/>
            <person name="Mitreva M."/>
            <person name="Roeseler W."/>
            <person name="Tian H."/>
            <person name="Witte H."/>
            <person name="Yang S.P."/>
            <person name="Wilson R.K."/>
            <person name="Sommer R.J."/>
        </authorList>
    </citation>
    <scope>NUCLEOTIDE SEQUENCE [LARGE SCALE GENOMIC DNA]</scope>
    <source>
        <strain evidence="2">PS312</strain>
    </source>
</reference>
<keyword evidence="2" id="KW-1185">Reference proteome</keyword>
<dbReference type="AlphaFoldDB" id="A0A2A6CWJ4"/>
<reference evidence="1" key="2">
    <citation type="submission" date="2022-06" db="UniProtKB">
        <authorList>
            <consortium name="EnsemblMetazoa"/>
        </authorList>
    </citation>
    <scope>IDENTIFICATION</scope>
    <source>
        <strain evidence="1">PS312</strain>
    </source>
</reference>
<dbReference type="EnsemblMetazoa" id="PPA36320.1">
    <property type="protein sequence ID" value="PPA36320.1"/>
    <property type="gene ID" value="WBGene00274689"/>
</dbReference>
<evidence type="ECO:0000313" key="2">
    <source>
        <dbReference type="Proteomes" id="UP000005239"/>
    </source>
</evidence>
<name>A0A2A6CWJ4_PRIPA</name>
<gene>
    <name evidence="1" type="primary">WBGene00274689</name>
</gene>
<protein>
    <submittedName>
        <fullName evidence="1">Uncharacterized protein</fullName>
    </submittedName>
</protein>
<proteinExistence type="predicted"/>
<accession>A0A8R1YST0</accession>
<dbReference type="Proteomes" id="UP000005239">
    <property type="component" value="Unassembled WGS sequence"/>
</dbReference>
<organism evidence="1 2">
    <name type="scientific">Pristionchus pacificus</name>
    <name type="common">Parasitic nematode worm</name>
    <dbReference type="NCBI Taxonomy" id="54126"/>
    <lineage>
        <taxon>Eukaryota</taxon>
        <taxon>Metazoa</taxon>
        <taxon>Ecdysozoa</taxon>
        <taxon>Nematoda</taxon>
        <taxon>Chromadorea</taxon>
        <taxon>Rhabditida</taxon>
        <taxon>Rhabditina</taxon>
        <taxon>Diplogasteromorpha</taxon>
        <taxon>Diplogasteroidea</taxon>
        <taxon>Neodiplogasteridae</taxon>
        <taxon>Pristionchus</taxon>
    </lineage>
</organism>
<evidence type="ECO:0000313" key="1">
    <source>
        <dbReference type="EnsemblMetazoa" id="PPA36320.1"/>
    </source>
</evidence>
<accession>A0A2A6CWJ4</accession>